<comment type="subcellular location">
    <subcellularLocation>
        <location evidence="1">Cell membrane</location>
        <topology evidence="1">Multi-pass membrane protein</topology>
    </subcellularLocation>
</comment>
<dbReference type="PANTHER" id="PTHR22926:SF3">
    <property type="entry name" value="UNDECAPRENYL-PHOSPHATE ALPHA-N-ACETYLGLUCOSAMINYL 1-PHOSPHATE TRANSFERASE"/>
    <property type="match status" value="1"/>
</dbReference>
<keyword evidence="7" id="KW-0460">Magnesium</keyword>
<feature type="binding site" evidence="7">
    <location>
        <position position="48"/>
    </location>
    <ligand>
        <name>Mg(2+)</name>
        <dbReference type="ChEBI" id="CHEBI:18420"/>
    </ligand>
</feature>
<keyword evidence="5 8" id="KW-1133">Transmembrane helix</keyword>
<evidence type="ECO:0000313" key="10">
    <source>
        <dbReference type="Proteomes" id="UP001160519"/>
    </source>
</evidence>
<dbReference type="GO" id="GO:0071555">
    <property type="term" value="P:cell wall organization"/>
    <property type="evidence" value="ECO:0007669"/>
    <property type="project" value="TreeGrafter"/>
</dbReference>
<evidence type="ECO:0000313" key="9">
    <source>
        <dbReference type="EMBL" id="MDI1232156.1"/>
    </source>
</evidence>
<keyword evidence="7" id="KW-0479">Metal-binding</keyword>
<feature type="non-terminal residue" evidence="9">
    <location>
        <position position="1"/>
    </location>
</feature>
<proteinExistence type="predicted"/>
<dbReference type="GO" id="GO:0016780">
    <property type="term" value="F:phosphotransferase activity, for other substituted phosphate groups"/>
    <property type="evidence" value="ECO:0007669"/>
    <property type="project" value="InterPro"/>
</dbReference>
<dbReference type="InterPro" id="IPR000715">
    <property type="entry name" value="Glycosyl_transferase_4"/>
</dbReference>
<dbReference type="Pfam" id="PF00953">
    <property type="entry name" value="Glycos_transf_4"/>
    <property type="match status" value="1"/>
</dbReference>
<evidence type="ECO:0000256" key="6">
    <source>
        <dbReference type="ARBA" id="ARBA00023136"/>
    </source>
</evidence>
<evidence type="ECO:0008006" key="11">
    <source>
        <dbReference type="Google" id="ProtNLM"/>
    </source>
</evidence>
<feature type="transmembrane region" description="Helical" evidence="8">
    <location>
        <begin position="123"/>
        <end position="147"/>
    </location>
</feature>
<feature type="transmembrane region" description="Helical" evidence="8">
    <location>
        <begin position="12"/>
        <end position="32"/>
    </location>
</feature>
<evidence type="ECO:0000256" key="1">
    <source>
        <dbReference type="ARBA" id="ARBA00004651"/>
    </source>
</evidence>
<keyword evidence="4 8" id="KW-0812">Transmembrane</keyword>
<feature type="transmembrane region" description="Helical" evidence="8">
    <location>
        <begin position="44"/>
        <end position="66"/>
    </location>
</feature>
<keyword evidence="6 8" id="KW-0472">Membrane</keyword>
<sequence length="211" mass="24021">LLLSILCLTYNSTNSLLFCFILAPATAAFLLFNLPLPGRKKAPAFLGDTGSMLLGFSICWLVISASQGDNKIFSPVTVLWLIGAPILDSLCIIIRRIRKGRSPFAPDREHFHHILQVAGYGRYAILFIILSFTTSLAVIGLVGDILFNAPDWLMFYGFIIVFALYYWGMSHAWKMVKVTRHLREHKHQRRMNNSLRLLFVTEPEFERSDDK</sequence>
<dbReference type="GO" id="GO:0009103">
    <property type="term" value="P:lipopolysaccharide biosynthetic process"/>
    <property type="evidence" value="ECO:0007669"/>
    <property type="project" value="TreeGrafter"/>
</dbReference>
<dbReference type="GO" id="GO:0044038">
    <property type="term" value="P:cell wall macromolecule biosynthetic process"/>
    <property type="evidence" value="ECO:0007669"/>
    <property type="project" value="TreeGrafter"/>
</dbReference>
<dbReference type="AlphaFoldDB" id="A0AA43Q988"/>
<gene>
    <name evidence="9" type="ORF">PSU93_13500</name>
</gene>
<evidence type="ECO:0000256" key="8">
    <source>
        <dbReference type="SAM" id="Phobius"/>
    </source>
</evidence>
<dbReference type="Proteomes" id="UP001160519">
    <property type="component" value="Unassembled WGS sequence"/>
</dbReference>
<dbReference type="GO" id="GO:0046872">
    <property type="term" value="F:metal ion binding"/>
    <property type="evidence" value="ECO:0007669"/>
    <property type="project" value="UniProtKB-KW"/>
</dbReference>
<feature type="transmembrane region" description="Helical" evidence="8">
    <location>
        <begin position="72"/>
        <end position="94"/>
    </location>
</feature>
<accession>A0AA43Q988</accession>
<dbReference type="EMBL" id="JAQSDF010000063">
    <property type="protein sequence ID" value="MDI1232156.1"/>
    <property type="molecule type" value="Genomic_DNA"/>
</dbReference>
<comment type="cofactor">
    <cofactor evidence="7">
        <name>Mg(2+)</name>
        <dbReference type="ChEBI" id="CHEBI:18420"/>
    </cofactor>
</comment>
<protein>
    <recommendedName>
        <fullName evidence="11">Undecaprenyl-phosphate alpha-N-acetylglucosaminyl 1-phosphate transferase</fullName>
    </recommendedName>
</protein>
<keyword evidence="3" id="KW-0808">Transferase</keyword>
<reference evidence="9" key="1">
    <citation type="submission" date="2023-01" db="EMBL/GenBank/DDBJ databases">
        <title>Biogeochemical cycle of methane in antarctic sediments.</title>
        <authorList>
            <person name="Roldan D.M."/>
            <person name="Menes R.J."/>
        </authorList>
    </citation>
    <scope>NUCLEOTIDE SEQUENCE [LARGE SCALE GENOMIC DNA]</scope>
    <source>
        <strain evidence="9">K-2018 MAG008</strain>
    </source>
</reference>
<dbReference type="GO" id="GO:0005886">
    <property type="term" value="C:plasma membrane"/>
    <property type="evidence" value="ECO:0007669"/>
    <property type="project" value="UniProtKB-SubCell"/>
</dbReference>
<evidence type="ECO:0000256" key="2">
    <source>
        <dbReference type="ARBA" id="ARBA00022475"/>
    </source>
</evidence>
<keyword evidence="2" id="KW-1003">Cell membrane</keyword>
<keyword evidence="10" id="KW-1185">Reference proteome</keyword>
<evidence type="ECO:0000256" key="7">
    <source>
        <dbReference type="PIRSR" id="PIRSR600715-1"/>
    </source>
</evidence>
<dbReference type="PANTHER" id="PTHR22926">
    <property type="entry name" value="PHOSPHO-N-ACETYLMURAMOYL-PENTAPEPTIDE-TRANSFERASE"/>
    <property type="match status" value="1"/>
</dbReference>
<evidence type="ECO:0000256" key="3">
    <source>
        <dbReference type="ARBA" id="ARBA00022679"/>
    </source>
</evidence>
<name>A0AA43Q988_9GAMM</name>
<dbReference type="CDD" id="cd06853">
    <property type="entry name" value="GT_WecA_like"/>
    <property type="match status" value="1"/>
</dbReference>
<comment type="caution">
    <text evidence="9">The sequence shown here is derived from an EMBL/GenBank/DDBJ whole genome shotgun (WGS) entry which is preliminary data.</text>
</comment>
<feature type="transmembrane region" description="Helical" evidence="8">
    <location>
        <begin position="153"/>
        <end position="173"/>
    </location>
</feature>
<evidence type="ECO:0000256" key="5">
    <source>
        <dbReference type="ARBA" id="ARBA00022989"/>
    </source>
</evidence>
<evidence type="ECO:0000256" key="4">
    <source>
        <dbReference type="ARBA" id="ARBA00022692"/>
    </source>
</evidence>
<organism evidence="9 10">
    <name type="scientific">Candidatus Methylobacter titanis</name>
    <dbReference type="NCBI Taxonomy" id="3053457"/>
    <lineage>
        <taxon>Bacteria</taxon>
        <taxon>Pseudomonadati</taxon>
        <taxon>Pseudomonadota</taxon>
        <taxon>Gammaproteobacteria</taxon>
        <taxon>Methylococcales</taxon>
        <taxon>Methylococcaceae</taxon>
        <taxon>Methylobacter</taxon>
    </lineage>
</organism>